<evidence type="ECO:0000313" key="1">
    <source>
        <dbReference type="EMBL" id="KAG5618648.1"/>
    </source>
</evidence>
<reference evidence="1 2" key="1">
    <citation type="submission" date="2020-09" db="EMBL/GenBank/DDBJ databases">
        <title>De no assembly of potato wild relative species, Solanum commersonii.</title>
        <authorList>
            <person name="Cho K."/>
        </authorList>
    </citation>
    <scope>NUCLEOTIDE SEQUENCE [LARGE SCALE GENOMIC DNA]</scope>
    <source>
        <strain evidence="1">LZ3.2</strain>
        <tissue evidence="1">Leaf</tissue>
    </source>
</reference>
<accession>A0A9J6A2I7</accession>
<evidence type="ECO:0000313" key="2">
    <source>
        <dbReference type="Proteomes" id="UP000824120"/>
    </source>
</evidence>
<dbReference type="OrthoDB" id="947756at2759"/>
<comment type="caution">
    <text evidence="1">The sequence shown here is derived from an EMBL/GenBank/DDBJ whole genome shotgun (WGS) entry which is preliminary data.</text>
</comment>
<dbReference type="AlphaFoldDB" id="A0A9J6A2I7"/>
<sequence>MVGIHHRHTSSRNLHDLGGSSEARVKYPYITSLVLGLISIKLIEGCKHELRVWKVNRERPPPNTFQLNTDGSALRTVPITSEVQQSSSWFIPRLNREQIRKWITHASPTSPEVAERIKDIHDSSTNLSFSKGKHTFREANSIADFLSKDGHNIDETQRFLHLPPTAYQRELCLGKMGEKQILC</sequence>
<name>A0A9J6A2I7_SOLCO</name>
<keyword evidence="2" id="KW-1185">Reference proteome</keyword>
<organism evidence="1 2">
    <name type="scientific">Solanum commersonii</name>
    <name type="common">Commerson's wild potato</name>
    <name type="synonym">Commerson's nightshade</name>
    <dbReference type="NCBI Taxonomy" id="4109"/>
    <lineage>
        <taxon>Eukaryota</taxon>
        <taxon>Viridiplantae</taxon>
        <taxon>Streptophyta</taxon>
        <taxon>Embryophyta</taxon>
        <taxon>Tracheophyta</taxon>
        <taxon>Spermatophyta</taxon>
        <taxon>Magnoliopsida</taxon>
        <taxon>eudicotyledons</taxon>
        <taxon>Gunneridae</taxon>
        <taxon>Pentapetalae</taxon>
        <taxon>asterids</taxon>
        <taxon>lamiids</taxon>
        <taxon>Solanales</taxon>
        <taxon>Solanaceae</taxon>
        <taxon>Solanoideae</taxon>
        <taxon>Solaneae</taxon>
        <taxon>Solanum</taxon>
    </lineage>
</organism>
<dbReference type="Proteomes" id="UP000824120">
    <property type="component" value="Chromosome 3"/>
</dbReference>
<dbReference type="EMBL" id="JACXVP010000003">
    <property type="protein sequence ID" value="KAG5618648.1"/>
    <property type="molecule type" value="Genomic_DNA"/>
</dbReference>
<gene>
    <name evidence="1" type="ORF">H5410_018472</name>
</gene>
<protein>
    <submittedName>
        <fullName evidence="1">Uncharacterized protein</fullName>
    </submittedName>
</protein>
<proteinExistence type="predicted"/>